<keyword evidence="4" id="KW-1185">Reference proteome</keyword>
<evidence type="ECO:0000256" key="1">
    <source>
        <dbReference type="PROSITE-ProRule" id="PRU00464"/>
    </source>
</evidence>
<gene>
    <name evidence="3" type="ORF">Hsar01_00934</name>
</gene>
<protein>
    <submittedName>
        <fullName evidence="3">Purine nucleoside phosphoramidase</fullName>
    </submittedName>
</protein>
<dbReference type="InterPro" id="IPR036265">
    <property type="entry name" value="HIT-like_sf"/>
</dbReference>
<organism evidence="3 4">
    <name type="scientific">Haloferula sargassicola</name>
    <dbReference type="NCBI Taxonomy" id="490096"/>
    <lineage>
        <taxon>Bacteria</taxon>
        <taxon>Pseudomonadati</taxon>
        <taxon>Verrucomicrobiota</taxon>
        <taxon>Verrucomicrobiia</taxon>
        <taxon>Verrucomicrobiales</taxon>
        <taxon>Verrucomicrobiaceae</taxon>
        <taxon>Haloferula</taxon>
    </lineage>
</organism>
<evidence type="ECO:0000313" key="3">
    <source>
        <dbReference type="EMBL" id="GAA5481723.1"/>
    </source>
</evidence>
<sequence length="115" mass="12497">MAEKTLFEKIRDREIPATIVHEDEHCLAFKDIDPKAPTHLLIVPKKLIPRVAEASAEDQAVLGHMLLVAGELARSGGFAEKGFRLVINNGPDGGEAVPHLHIHVLAGRAMTWPPG</sequence>
<feature type="short sequence motif" description="Histidine triad motif" evidence="1">
    <location>
        <begin position="99"/>
        <end position="103"/>
    </location>
</feature>
<reference evidence="3 4" key="1">
    <citation type="submission" date="2024-02" db="EMBL/GenBank/DDBJ databases">
        <title>Haloferula sargassicola NBRC 104335.</title>
        <authorList>
            <person name="Ichikawa N."/>
            <person name="Katano-Makiyama Y."/>
            <person name="Hidaka K."/>
        </authorList>
    </citation>
    <scope>NUCLEOTIDE SEQUENCE [LARGE SCALE GENOMIC DNA]</scope>
    <source>
        <strain evidence="3 4">NBRC 104335</strain>
    </source>
</reference>
<evidence type="ECO:0000259" key="2">
    <source>
        <dbReference type="PROSITE" id="PS51084"/>
    </source>
</evidence>
<evidence type="ECO:0000313" key="4">
    <source>
        <dbReference type="Proteomes" id="UP001476282"/>
    </source>
</evidence>
<dbReference type="SUPFAM" id="SSF54197">
    <property type="entry name" value="HIT-like"/>
    <property type="match status" value="1"/>
</dbReference>
<dbReference type="PRINTS" id="PR00332">
    <property type="entry name" value="HISTRIAD"/>
</dbReference>
<dbReference type="RefSeq" id="WP_353565872.1">
    <property type="nucleotide sequence ID" value="NZ_BAABRI010000004.1"/>
</dbReference>
<dbReference type="PANTHER" id="PTHR23089">
    <property type="entry name" value="HISTIDINE TRIAD HIT PROTEIN"/>
    <property type="match status" value="1"/>
</dbReference>
<dbReference type="Pfam" id="PF01230">
    <property type="entry name" value="HIT"/>
    <property type="match status" value="1"/>
</dbReference>
<name>A0ABP9UJB2_9BACT</name>
<dbReference type="Proteomes" id="UP001476282">
    <property type="component" value="Unassembled WGS sequence"/>
</dbReference>
<comment type="caution">
    <text evidence="3">The sequence shown here is derived from an EMBL/GenBank/DDBJ whole genome shotgun (WGS) entry which is preliminary data.</text>
</comment>
<dbReference type="CDD" id="cd01276">
    <property type="entry name" value="PKCI_related"/>
    <property type="match status" value="1"/>
</dbReference>
<dbReference type="PROSITE" id="PS51084">
    <property type="entry name" value="HIT_2"/>
    <property type="match status" value="1"/>
</dbReference>
<proteinExistence type="predicted"/>
<dbReference type="Gene3D" id="3.30.428.10">
    <property type="entry name" value="HIT-like"/>
    <property type="match status" value="1"/>
</dbReference>
<dbReference type="EMBL" id="BAABRI010000004">
    <property type="protein sequence ID" value="GAA5481723.1"/>
    <property type="molecule type" value="Genomic_DNA"/>
</dbReference>
<feature type="domain" description="HIT" evidence="2">
    <location>
        <begin position="6"/>
        <end position="115"/>
    </location>
</feature>
<accession>A0ABP9UJB2</accession>
<dbReference type="InterPro" id="IPR011146">
    <property type="entry name" value="HIT-like"/>
</dbReference>
<dbReference type="InterPro" id="IPR001310">
    <property type="entry name" value="Histidine_triad_HIT"/>
</dbReference>